<feature type="domain" description="RXYLT1 C-terminal" evidence="2">
    <location>
        <begin position="182"/>
        <end position="354"/>
    </location>
</feature>
<dbReference type="EMBL" id="OA883312">
    <property type="protein sequence ID" value="CAD7278581.1"/>
    <property type="molecule type" value="Genomic_DNA"/>
</dbReference>
<keyword evidence="1" id="KW-0472">Membrane</keyword>
<dbReference type="Pfam" id="PF24785">
    <property type="entry name" value="RXYLT1_C"/>
    <property type="match status" value="1"/>
</dbReference>
<organism evidence="4">
    <name type="scientific">Notodromas monacha</name>
    <dbReference type="NCBI Taxonomy" id="399045"/>
    <lineage>
        <taxon>Eukaryota</taxon>
        <taxon>Metazoa</taxon>
        <taxon>Ecdysozoa</taxon>
        <taxon>Arthropoda</taxon>
        <taxon>Crustacea</taxon>
        <taxon>Oligostraca</taxon>
        <taxon>Ostracoda</taxon>
        <taxon>Podocopa</taxon>
        <taxon>Podocopida</taxon>
        <taxon>Cypridocopina</taxon>
        <taxon>Cypridoidea</taxon>
        <taxon>Cyprididae</taxon>
        <taxon>Notodromas</taxon>
    </lineage>
</organism>
<keyword evidence="5" id="KW-1185">Reference proteome</keyword>
<dbReference type="GO" id="GO:0005794">
    <property type="term" value="C:Golgi apparatus"/>
    <property type="evidence" value="ECO:0007669"/>
    <property type="project" value="TreeGrafter"/>
</dbReference>
<keyword evidence="1" id="KW-1133">Transmembrane helix</keyword>
<dbReference type="PANTHER" id="PTHR15576:SF1">
    <property type="entry name" value="RIBITOL-5-PHOSPHATE XYLOSYLTRANSFERASE 1"/>
    <property type="match status" value="1"/>
</dbReference>
<evidence type="ECO:0000259" key="3">
    <source>
        <dbReference type="Pfam" id="PF24786"/>
    </source>
</evidence>
<feature type="domain" description="RXYLT1 N-terminal" evidence="3">
    <location>
        <begin position="39"/>
        <end position="176"/>
    </location>
</feature>
<dbReference type="Pfam" id="PF24786">
    <property type="entry name" value="RXYLT1_N"/>
    <property type="match status" value="1"/>
</dbReference>
<evidence type="ECO:0008006" key="6">
    <source>
        <dbReference type="Google" id="ProtNLM"/>
    </source>
</evidence>
<dbReference type="InterPro" id="IPR055286">
    <property type="entry name" value="RXYLT1-like"/>
</dbReference>
<dbReference type="InterPro" id="IPR057538">
    <property type="entry name" value="RXYLT1_C"/>
</dbReference>
<dbReference type="GO" id="GO:0035269">
    <property type="term" value="P:protein O-linked glycosylation via mannose"/>
    <property type="evidence" value="ECO:0007669"/>
    <property type="project" value="InterPro"/>
</dbReference>
<dbReference type="InterPro" id="IPR057539">
    <property type="entry name" value="RXYLT1_N"/>
</dbReference>
<sequence>MHAAIKFVSVSVIGASAMIAYWLSFGDEGTGTQECRHTVEILGISALSTFVWESIFDGNLTRVDDTWLRGEMMMPPWKLVFKTGPAISNGMVSVEQSCVILILNGRTRPKAEDALRWISRISELKLEYIAVILLGSEDCDNEWLTRRLRINGGMLDDIFVIYDSLEIDDEHVFRWPLGTATYRGFPRTCIAREDLYSPRKYMFNFVGTMDARGMRPKLQDVLTSLPRQLASFGLVKFRNLWTEDESEISMQRYLIALANSDLTLSPGGFNPETYRVYEALSCGSIPVIVSESSAGKCKPDNDVDWHGRLPVIRIESWDELPTLLYEEMSLTPVERITRRLDAVEAYHSFLGAFRLLIYNALPHR</sequence>
<evidence type="ECO:0000313" key="5">
    <source>
        <dbReference type="Proteomes" id="UP000678499"/>
    </source>
</evidence>
<evidence type="ECO:0000256" key="1">
    <source>
        <dbReference type="SAM" id="Phobius"/>
    </source>
</evidence>
<feature type="transmembrane region" description="Helical" evidence="1">
    <location>
        <begin position="7"/>
        <end position="25"/>
    </location>
</feature>
<name>A0A7R9BRB4_9CRUS</name>
<keyword evidence="1" id="KW-0812">Transmembrane</keyword>
<dbReference type="OrthoDB" id="8560686at2759"/>
<dbReference type="EMBL" id="CAJPEX010001275">
    <property type="protein sequence ID" value="CAG0918733.1"/>
    <property type="molecule type" value="Genomic_DNA"/>
</dbReference>
<protein>
    <recommendedName>
        <fullName evidence="6">Exostosin GT47 domain-containing protein</fullName>
    </recommendedName>
</protein>
<proteinExistence type="predicted"/>
<gene>
    <name evidence="4" type="ORF">NMOB1V02_LOCUS6280</name>
</gene>
<reference evidence="4" key="1">
    <citation type="submission" date="2020-11" db="EMBL/GenBank/DDBJ databases">
        <authorList>
            <person name="Tran Van P."/>
        </authorList>
    </citation>
    <scope>NUCLEOTIDE SEQUENCE</scope>
</reference>
<evidence type="ECO:0000259" key="2">
    <source>
        <dbReference type="Pfam" id="PF24785"/>
    </source>
</evidence>
<accession>A0A7R9BRB4</accession>
<dbReference type="Proteomes" id="UP000678499">
    <property type="component" value="Unassembled WGS sequence"/>
</dbReference>
<evidence type="ECO:0000313" key="4">
    <source>
        <dbReference type="EMBL" id="CAD7278581.1"/>
    </source>
</evidence>
<dbReference type="GO" id="GO:0120053">
    <property type="term" value="F:ribitol beta-1,4-xylosyltransferase activity"/>
    <property type="evidence" value="ECO:0007669"/>
    <property type="project" value="InterPro"/>
</dbReference>
<dbReference type="PANTHER" id="PTHR15576">
    <property type="entry name" value="RIBITOL-5-PHOSPHATE XYLOSYLTRANSFERASE 1"/>
    <property type="match status" value="1"/>
</dbReference>
<dbReference type="AlphaFoldDB" id="A0A7R9BRB4"/>